<dbReference type="EMBL" id="JBAFSM010000085">
    <property type="protein sequence ID" value="MEG3440268.1"/>
    <property type="molecule type" value="Genomic_DNA"/>
</dbReference>
<evidence type="ECO:0000313" key="4">
    <source>
        <dbReference type="Proteomes" id="UP001328733"/>
    </source>
</evidence>
<dbReference type="AlphaFoldDB" id="A0AAW9R0Y0"/>
<feature type="region of interest" description="Disordered" evidence="1">
    <location>
        <begin position="48"/>
        <end position="78"/>
    </location>
</feature>
<reference evidence="3 4" key="1">
    <citation type="submission" date="2024-01" db="EMBL/GenBank/DDBJ databases">
        <title>Genomic insights into the taxonomy and metabolism of the cyanobacterium Pannus brasiliensis CCIBt3594.</title>
        <authorList>
            <person name="Machado M."/>
            <person name="Botero N.B."/>
            <person name="Andreote A.P.D."/>
            <person name="Feitosa A.M.T."/>
            <person name="Popin R."/>
            <person name="Sivonen K."/>
            <person name="Fiore M.F."/>
        </authorList>
    </citation>
    <scope>NUCLEOTIDE SEQUENCE [LARGE SCALE GENOMIC DNA]</scope>
    <source>
        <strain evidence="3 4">CCIBt3594</strain>
    </source>
</reference>
<gene>
    <name evidence="3" type="ORF">V0288_24285</name>
</gene>
<keyword evidence="2" id="KW-0472">Membrane</keyword>
<accession>A0AAW9R0Y0</accession>
<feature type="transmembrane region" description="Helical" evidence="2">
    <location>
        <begin position="6"/>
        <end position="25"/>
    </location>
</feature>
<feature type="compositionally biased region" description="Basic and acidic residues" evidence="1">
    <location>
        <begin position="52"/>
        <end position="72"/>
    </location>
</feature>
<keyword evidence="2" id="KW-1133">Transmembrane helix</keyword>
<comment type="caution">
    <text evidence="3">The sequence shown here is derived from an EMBL/GenBank/DDBJ whole genome shotgun (WGS) entry which is preliminary data.</text>
</comment>
<keyword evidence="2" id="KW-0812">Transmembrane</keyword>
<name>A0AAW9R0Y0_9CHRO</name>
<dbReference type="RefSeq" id="WP_332867736.1">
    <property type="nucleotide sequence ID" value="NZ_JBAFSM010000085.1"/>
</dbReference>
<evidence type="ECO:0000256" key="1">
    <source>
        <dbReference type="SAM" id="MobiDB-lite"/>
    </source>
</evidence>
<organism evidence="3 4">
    <name type="scientific">Pannus brasiliensis CCIBt3594</name>
    <dbReference type="NCBI Taxonomy" id="1427578"/>
    <lineage>
        <taxon>Bacteria</taxon>
        <taxon>Bacillati</taxon>
        <taxon>Cyanobacteriota</taxon>
        <taxon>Cyanophyceae</taxon>
        <taxon>Oscillatoriophycideae</taxon>
        <taxon>Chroococcales</taxon>
        <taxon>Microcystaceae</taxon>
        <taxon>Pannus</taxon>
    </lineage>
</organism>
<evidence type="ECO:0000313" key="3">
    <source>
        <dbReference type="EMBL" id="MEG3440268.1"/>
    </source>
</evidence>
<keyword evidence="4" id="KW-1185">Reference proteome</keyword>
<dbReference type="Proteomes" id="UP001328733">
    <property type="component" value="Unassembled WGS sequence"/>
</dbReference>
<protein>
    <submittedName>
        <fullName evidence="3">Uncharacterized protein</fullName>
    </submittedName>
</protein>
<sequence length="78" mass="8886">MPIRLIGFILLVSTIGFITVGDLVLPRPLSTYSRGTREQINRWMIAALPKPTPERPSKKREAQREEFLRRADPSTAKP</sequence>
<proteinExistence type="predicted"/>
<evidence type="ECO:0000256" key="2">
    <source>
        <dbReference type="SAM" id="Phobius"/>
    </source>
</evidence>